<dbReference type="Gene3D" id="3.40.630.30">
    <property type="match status" value="1"/>
</dbReference>
<proteinExistence type="predicted"/>
<dbReference type="InterPro" id="IPR000182">
    <property type="entry name" value="GNAT_dom"/>
</dbReference>
<feature type="domain" description="N-acetyltransferase" evidence="1">
    <location>
        <begin position="4"/>
        <end position="144"/>
    </location>
</feature>
<dbReference type="Pfam" id="PF18014">
    <property type="entry name" value="Acetyltransf_18"/>
    <property type="match status" value="1"/>
</dbReference>
<dbReference type="RefSeq" id="WP_023851711.1">
    <property type="nucleotide sequence ID" value="NZ_CP047166.1"/>
</dbReference>
<organism evidence="2 3">
    <name type="scientific">Ponticoccus alexandrii</name>
    <dbReference type="NCBI Taxonomy" id="1943633"/>
    <lineage>
        <taxon>Bacteria</taxon>
        <taxon>Pseudomonadati</taxon>
        <taxon>Pseudomonadota</taxon>
        <taxon>Alphaproteobacteria</taxon>
        <taxon>Rhodobacterales</taxon>
        <taxon>Roseobacteraceae</taxon>
        <taxon>Ponticoccus</taxon>
    </lineage>
</organism>
<dbReference type="InterPro" id="IPR041496">
    <property type="entry name" value="YitH/HolE_GNAT"/>
</dbReference>
<dbReference type="InterPro" id="IPR016181">
    <property type="entry name" value="Acyl_CoA_acyltransferase"/>
</dbReference>
<protein>
    <submittedName>
        <fullName evidence="2">GNAT family N-acetyltransferase</fullName>
    </submittedName>
</protein>
<dbReference type="EMBL" id="CP047166">
    <property type="protein sequence ID" value="QRF65630.1"/>
    <property type="molecule type" value="Genomic_DNA"/>
</dbReference>
<dbReference type="CDD" id="cd04301">
    <property type="entry name" value="NAT_SF"/>
    <property type="match status" value="1"/>
</dbReference>
<gene>
    <name evidence="2" type="ORF">GQA70_04445</name>
</gene>
<dbReference type="SUPFAM" id="SSF55729">
    <property type="entry name" value="Acyl-CoA N-acyltransferases (Nat)"/>
    <property type="match status" value="1"/>
</dbReference>
<name>A0ABX7F513_9RHOB</name>
<evidence type="ECO:0000313" key="2">
    <source>
        <dbReference type="EMBL" id="QRF65630.1"/>
    </source>
</evidence>
<evidence type="ECO:0000313" key="3">
    <source>
        <dbReference type="Proteomes" id="UP000596387"/>
    </source>
</evidence>
<dbReference type="InterPro" id="IPR052729">
    <property type="entry name" value="Acyl/Acetyltrans_Enzymes"/>
</dbReference>
<dbReference type="Pfam" id="PF00583">
    <property type="entry name" value="Acetyltransf_1"/>
    <property type="match status" value="1"/>
</dbReference>
<dbReference type="Gene3D" id="3.40.630.90">
    <property type="match status" value="1"/>
</dbReference>
<reference evidence="2 3" key="1">
    <citation type="submission" date="2019-12" db="EMBL/GenBank/DDBJ databases">
        <title>Complete Genome Sequence of a Quorum-Sensing Bacterium,Rhodobacteraceae bacterium C31, Isolated from a marine microalgae symbiotic bacteria.</title>
        <authorList>
            <person name="Zhang Y."/>
        </authorList>
    </citation>
    <scope>NUCLEOTIDE SEQUENCE [LARGE SCALE GENOMIC DNA]</scope>
    <source>
        <strain evidence="2 3">C31</strain>
    </source>
</reference>
<dbReference type="PANTHER" id="PTHR47237">
    <property type="entry name" value="SLL0310 PROTEIN"/>
    <property type="match status" value="1"/>
</dbReference>
<sequence length="277" mass="29310">MSRITHRTATPGEVAQILDWAAQEGWNPGFEDAPAFHAADPGGFFLAETGGRPVAAISVVNHDAHHAFLGLYICHPDYRGQGIGLGLWHHALKHAGNRGIGLDGVPAQEANYAASGFVLTDRTRRLTGQFAPQEPSLHLARPQDMAALARLDEAATGLRRGAFLHVWLGDSATRKTVVLREGPEVTGFATARRCGTGCKIGPVIAPDPDTALRLARQAAAALDETLAILDVPDSRAAFGALLRRGGFTESFATARMYRGPAPQGNGTLMAVATLELG</sequence>
<dbReference type="PANTHER" id="PTHR47237:SF1">
    <property type="entry name" value="SLL0310 PROTEIN"/>
    <property type="match status" value="1"/>
</dbReference>
<accession>A0ABX7F513</accession>
<dbReference type="Proteomes" id="UP000596387">
    <property type="component" value="Chromosome"/>
</dbReference>
<evidence type="ECO:0000259" key="1">
    <source>
        <dbReference type="PROSITE" id="PS51186"/>
    </source>
</evidence>
<keyword evidence="3" id="KW-1185">Reference proteome</keyword>
<dbReference type="PROSITE" id="PS51186">
    <property type="entry name" value="GNAT"/>
    <property type="match status" value="1"/>
</dbReference>